<evidence type="ECO:0000256" key="1">
    <source>
        <dbReference type="ARBA" id="ARBA00004834"/>
    </source>
</evidence>
<dbReference type="SMART" id="SM00813">
    <property type="entry name" value="Alpha-L-AF_C"/>
    <property type="match status" value="1"/>
</dbReference>
<dbReference type="EMBL" id="GL573264">
    <property type="protein sequence ID" value="ELR10661.1"/>
    <property type="molecule type" value="Genomic_DNA"/>
</dbReference>
<dbReference type="PANTHER" id="PTHR43576:SF3">
    <property type="entry name" value="ALPHA-L-ARABINOFURANOSIDASE C"/>
    <property type="match status" value="1"/>
</dbReference>
<gene>
    <name evidence="5" type="ORF">GMDG_04928</name>
</gene>
<evidence type="ECO:0000313" key="5">
    <source>
        <dbReference type="EMBL" id="ELR10661.1"/>
    </source>
</evidence>
<dbReference type="GO" id="GO:0031222">
    <property type="term" value="P:arabinan catabolic process"/>
    <property type="evidence" value="ECO:0007669"/>
    <property type="project" value="UniProtKB-UniPathway"/>
</dbReference>
<dbReference type="OrthoDB" id="3032304at2759"/>
<name>L8GET1_PSED2</name>
<dbReference type="InterPro" id="IPR010720">
    <property type="entry name" value="Alpha-L-AF_C"/>
</dbReference>
<dbReference type="Gene3D" id="2.60.40.1180">
    <property type="entry name" value="Golgi alpha-mannosidase II"/>
    <property type="match status" value="1"/>
</dbReference>
<dbReference type="GO" id="GO:0046373">
    <property type="term" value="P:L-arabinose metabolic process"/>
    <property type="evidence" value="ECO:0007669"/>
    <property type="project" value="InterPro"/>
</dbReference>
<dbReference type="VEuPathDB" id="FungiDB:GMDG_04928"/>
<feature type="chain" id="PRO_5003990006" description="Alpha-L-arabinofuranosidase C-terminal domain-containing protein" evidence="3">
    <location>
        <begin position="23"/>
        <end position="416"/>
    </location>
</feature>
<dbReference type="Gene3D" id="3.20.20.80">
    <property type="entry name" value="Glycosidases"/>
    <property type="match status" value="1"/>
</dbReference>
<keyword evidence="6" id="KW-1185">Reference proteome</keyword>
<dbReference type="AlphaFoldDB" id="L8GET1"/>
<evidence type="ECO:0000256" key="3">
    <source>
        <dbReference type="SAM" id="SignalP"/>
    </source>
</evidence>
<protein>
    <recommendedName>
        <fullName evidence="4">Alpha-L-arabinofuranosidase C-terminal domain-containing protein</fullName>
    </recommendedName>
</protein>
<proteinExistence type="predicted"/>
<dbReference type="InParanoid" id="L8GET1"/>
<organism evidence="5 6">
    <name type="scientific">Pseudogymnoascus destructans (strain ATCC MYA-4855 / 20631-21)</name>
    <name type="common">Bat white-nose syndrome fungus</name>
    <name type="synonym">Geomyces destructans</name>
    <dbReference type="NCBI Taxonomy" id="658429"/>
    <lineage>
        <taxon>Eukaryota</taxon>
        <taxon>Fungi</taxon>
        <taxon>Dikarya</taxon>
        <taxon>Ascomycota</taxon>
        <taxon>Pezizomycotina</taxon>
        <taxon>Leotiomycetes</taxon>
        <taxon>Thelebolales</taxon>
        <taxon>Thelebolaceae</taxon>
        <taxon>Pseudogymnoascus</taxon>
    </lineage>
</organism>
<dbReference type="SUPFAM" id="SSF51445">
    <property type="entry name" value="(Trans)glycosidases"/>
    <property type="match status" value="1"/>
</dbReference>
<comment type="function">
    <text evidence="2">Alpha-L-arabinofuranosidase involved in the degradation of arabinoxylan, a major component of plant hemicellulose. Acts only on small linear 1,5-alpha-linked L-arabinofuranosyl oligosaccharides.</text>
</comment>
<feature type="domain" description="Alpha-L-arabinofuranosidase C-terminal" evidence="4">
    <location>
        <begin position="227"/>
        <end position="400"/>
    </location>
</feature>
<evidence type="ECO:0000259" key="4">
    <source>
        <dbReference type="SMART" id="SM00813"/>
    </source>
</evidence>
<keyword evidence="3" id="KW-0732">Signal</keyword>
<dbReference type="PANTHER" id="PTHR43576">
    <property type="entry name" value="ALPHA-L-ARABINOFURANOSIDASE C-RELATED"/>
    <property type="match status" value="1"/>
</dbReference>
<dbReference type="HOGENOM" id="CLU_660773_0_0_1"/>
<dbReference type="SUPFAM" id="SSF51011">
    <property type="entry name" value="Glycosyl hydrolase domain"/>
    <property type="match status" value="1"/>
</dbReference>
<dbReference type="STRING" id="658429.L8GET1"/>
<feature type="signal peptide" evidence="3">
    <location>
        <begin position="1"/>
        <end position="22"/>
    </location>
</feature>
<evidence type="ECO:0000256" key="2">
    <source>
        <dbReference type="ARBA" id="ARBA00037415"/>
    </source>
</evidence>
<evidence type="ECO:0000313" key="6">
    <source>
        <dbReference type="Proteomes" id="UP000011064"/>
    </source>
</evidence>
<reference evidence="6" key="1">
    <citation type="submission" date="2010-09" db="EMBL/GenBank/DDBJ databases">
        <title>The genome sequence of Geomyces destructans 20631-21.</title>
        <authorList>
            <consortium name="The Broad Institute Genome Sequencing Platform"/>
            <person name="Cuomo C.A."/>
            <person name="Blehert D.S."/>
            <person name="Lorch J.M."/>
            <person name="Young S.K."/>
            <person name="Zeng Q."/>
            <person name="Gargeya S."/>
            <person name="Fitzgerald M."/>
            <person name="Haas B."/>
            <person name="Abouelleil A."/>
            <person name="Alvarado L."/>
            <person name="Arachchi H.M."/>
            <person name="Berlin A."/>
            <person name="Brown A."/>
            <person name="Chapman S.B."/>
            <person name="Chen Z."/>
            <person name="Dunbar C."/>
            <person name="Freedman E."/>
            <person name="Gearin G."/>
            <person name="Gellesch M."/>
            <person name="Goldberg J."/>
            <person name="Griggs A."/>
            <person name="Gujja S."/>
            <person name="Heiman D."/>
            <person name="Howarth C."/>
            <person name="Larson L."/>
            <person name="Lui A."/>
            <person name="MacDonald P.J.P."/>
            <person name="Montmayeur A."/>
            <person name="Murphy C."/>
            <person name="Neiman D."/>
            <person name="Pearson M."/>
            <person name="Priest M."/>
            <person name="Roberts A."/>
            <person name="Saif S."/>
            <person name="Shea T."/>
            <person name="Shenoy N."/>
            <person name="Sisk P."/>
            <person name="Stolte C."/>
            <person name="Sykes S."/>
            <person name="Wortman J."/>
            <person name="Nusbaum C."/>
            <person name="Birren B."/>
        </authorList>
    </citation>
    <scope>NUCLEOTIDE SEQUENCE [LARGE SCALE GENOMIC DNA]</scope>
    <source>
        <strain evidence="6">ATCC MYA-4855 / 20631-21</strain>
    </source>
</reference>
<dbReference type="UniPathway" id="UPA00667"/>
<dbReference type="GO" id="GO:0046556">
    <property type="term" value="F:alpha-L-arabinofuranosidase activity"/>
    <property type="evidence" value="ECO:0007669"/>
    <property type="project" value="UniProtKB-EC"/>
</dbReference>
<dbReference type="Proteomes" id="UP000011064">
    <property type="component" value="Unassembled WGS sequence"/>
</dbReference>
<dbReference type="InterPro" id="IPR013780">
    <property type="entry name" value="Glyco_hydro_b"/>
</dbReference>
<dbReference type="Pfam" id="PF06964">
    <property type="entry name" value="Alpha-L-AF_C"/>
    <property type="match status" value="1"/>
</dbReference>
<comment type="pathway">
    <text evidence="1">Glycan metabolism; L-arabinan degradation.</text>
</comment>
<dbReference type="InterPro" id="IPR017853">
    <property type="entry name" value="GH"/>
</dbReference>
<sequence>MSGCGRARRIGFVLMFEADVLLDLIELGTDPYIVDIALSMESCQCLETFLATRYRSTILAIWGKEDQCSYNQRTDSQHEVLERVDTATDRGMRNLSLVERDDHRKEANTGGRKGPRSYYMRPDLAWEGVETNEFGTDEFLHWLTMYGPWQVGQLNAEDYSKKAIVFAKALRLLDRPSSIHIASSDHMMNVSAPLIAERAIEATAAFIDVARIENNIVPTKHTPLSASEWKVWPTRAPGNLGAEEKYTLSDALAVGVWLNVFVRQAKYLGMANIAQSVNVISPLMTTEKEIVKRTTFCILELFSRYMRGWTVHTHVIGGVYTGETEPAWLKGVQEEGINTLDVSAADVEVDLKIGGGAEGGVETRTVTGENVNVVNTEEEEVRIAEGTWDGKGKYTFKKHSFTLLMWKSVEKILDNE</sequence>
<accession>L8GET1</accession>